<dbReference type="PANTHER" id="PTHR38133:SF1">
    <property type="entry name" value="SLR1429 PROTEIN"/>
    <property type="match status" value="1"/>
</dbReference>
<accession>A0A0W8FB89</accession>
<dbReference type="GO" id="GO:0008270">
    <property type="term" value="F:zinc ion binding"/>
    <property type="evidence" value="ECO:0007669"/>
    <property type="project" value="InterPro"/>
</dbReference>
<dbReference type="Pfam" id="PF04434">
    <property type="entry name" value="SWIM"/>
    <property type="match status" value="1"/>
</dbReference>
<gene>
    <name evidence="2" type="ORF">ASZ90_012164</name>
</gene>
<comment type="caution">
    <text evidence="2">The sequence shown here is derived from an EMBL/GenBank/DDBJ whole genome shotgun (WGS) entry which is preliminary data.</text>
</comment>
<dbReference type="PANTHER" id="PTHR38133">
    <property type="entry name" value="SLR1429 PROTEIN"/>
    <property type="match status" value="1"/>
</dbReference>
<feature type="domain" description="SWIM-type" evidence="1">
    <location>
        <begin position="133"/>
        <end position="168"/>
    </location>
</feature>
<evidence type="ECO:0000313" key="2">
    <source>
        <dbReference type="EMBL" id="KUG18136.1"/>
    </source>
</evidence>
<sequence length="297" mass="33029">MSPYWSYYEPAKPKEVKNGLKAKSKRGCIGETWWSKRWVKTLESFNLGARLTRGKSYARKGQVISIDVNPGIVRARVQGTGSEPYDVVIKLKPLSDAEWDKAASTMASKAVFAARLLGGEMPQNIEEAFSESGLSLFPSKGRDLKTDCSCPDWSNPCKHIAAVYYLLAEQFDCDPFLIFKLRGRSKEQIMEAMRKMRSAEAVEEADGISRSSQDAREQFKPLEECLDCYWRGGGELDLLEINPRAPDVKGAVLERLGPSPFYIAGVNLAALLPKAYEKAGKAALQRATGETESKEMQ</sequence>
<protein>
    <recommendedName>
        <fullName evidence="1">SWIM-type domain-containing protein</fullName>
    </recommendedName>
</protein>
<evidence type="ECO:0000259" key="1">
    <source>
        <dbReference type="PROSITE" id="PS50966"/>
    </source>
</evidence>
<dbReference type="EMBL" id="LNQE01001400">
    <property type="protein sequence ID" value="KUG18136.1"/>
    <property type="molecule type" value="Genomic_DNA"/>
</dbReference>
<proteinExistence type="predicted"/>
<dbReference type="PROSITE" id="PS50966">
    <property type="entry name" value="ZF_SWIM"/>
    <property type="match status" value="1"/>
</dbReference>
<dbReference type="InterPro" id="IPR007527">
    <property type="entry name" value="Znf_SWIM"/>
</dbReference>
<reference evidence="2" key="1">
    <citation type="journal article" date="2015" name="Proc. Natl. Acad. Sci. U.S.A.">
        <title>Networks of energetic and metabolic interactions define dynamics in microbial communities.</title>
        <authorList>
            <person name="Embree M."/>
            <person name="Liu J.K."/>
            <person name="Al-Bassam M.M."/>
            <person name="Zengler K."/>
        </authorList>
    </citation>
    <scope>NUCLEOTIDE SEQUENCE</scope>
</reference>
<name>A0A0W8FB89_9ZZZZ</name>
<organism evidence="2">
    <name type="scientific">hydrocarbon metagenome</name>
    <dbReference type="NCBI Taxonomy" id="938273"/>
    <lineage>
        <taxon>unclassified sequences</taxon>
        <taxon>metagenomes</taxon>
        <taxon>ecological metagenomes</taxon>
    </lineage>
</organism>
<dbReference type="AlphaFoldDB" id="A0A0W8FB89"/>